<dbReference type="SUPFAM" id="SSF52402">
    <property type="entry name" value="Adenine nucleotide alpha hydrolases-like"/>
    <property type="match status" value="1"/>
</dbReference>
<comment type="caution">
    <text evidence="9">The sequence shown here is derived from an EMBL/GenBank/DDBJ whole genome shotgun (WGS) entry which is preliminary data.</text>
</comment>
<evidence type="ECO:0000256" key="7">
    <source>
        <dbReference type="ARBA" id="ARBA00048741"/>
    </source>
</evidence>
<dbReference type="SUPFAM" id="SSF56235">
    <property type="entry name" value="N-terminal nucleophile aminohydrolases (Ntn hydrolases)"/>
    <property type="match status" value="1"/>
</dbReference>
<dbReference type="Gene3D" id="3.60.20.10">
    <property type="entry name" value="Glutamine Phosphoribosylpyrophosphate, subunit 1, domain 1"/>
    <property type="match status" value="1"/>
</dbReference>
<keyword evidence="6" id="KW-0315">Glutamine amidotransferase</keyword>
<keyword evidence="5" id="KW-0067">ATP-binding</keyword>
<dbReference type="InterPro" id="IPR029055">
    <property type="entry name" value="Ntn_hydrolases_N"/>
</dbReference>
<dbReference type="Pfam" id="PF13537">
    <property type="entry name" value="GATase_7"/>
    <property type="match status" value="1"/>
</dbReference>
<accession>A0ABS1CIK0</accession>
<comment type="pathway">
    <text evidence="1">Amino-acid biosynthesis; L-asparagine biosynthesis; L-asparagine from L-aspartate (L-Gln route): step 1/1.</text>
</comment>
<dbReference type="EC" id="6.3.5.4" evidence="3"/>
<reference evidence="9 10" key="1">
    <citation type="journal article" date="2020" name="Microorganisms">
        <title>Osmotic Adaptation and Compatible Solute Biosynthesis of Phototrophic Bacteria as Revealed from Genome Analyses.</title>
        <authorList>
            <person name="Imhoff J.F."/>
            <person name="Rahn T."/>
            <person name="Kunzel S."/>
            <person name="Keller A."/>
            <person name="Neulinger S.C."/>
        </authorList>
    </citation>
    <scope>NUCLEOTIDE SEQUENCE [LARGE SCALE GENOMIC DNA]</scope>
    <source>
        <strain evidence="9 10">DSM 6210</strain>
    </source>
</reference>
<dbReference type="Gene3D" id="3.40.50.620">
    <property type="entry name" value="HUPs"/>
    <property type="match status" value="1"/>
</dbReference>
<evidence type="ECO:0000256" key="2">
    <source>
        <dbReference type="ARBA" id="ARBA00005752"/>
    </source>
</evidence>
<dbReference type="InterPro" id="IPR033738">
    <property type="entry name" value="AsnB_N"/>
</dbReference>
<gene>
    <name evidence="9" type="primary">asnB</name>
    <name evidence="9" type="ORF">CKO31_13465</name>
</gene>
<evidence type="ECO:0000256" key="1">
    <source>
        <dbReference type="ARBA" id="ARBA00005187"/>
    </source>
</evidence>
<dbReference type="NCBIfam" id="TIGR01536">
    <property type="entry name" value="asn_synth_AEB"/>
    <property type="match status" value="1"/>
</dbReference>
<dbReference type="PIRSF" id="PIRSF001589">
    <property type="entry name" value="Asn_synthetase_glu-h"/>
    <property type="match status" value="1"/>
</dbReference>
<evidence type="ECO:0000256" key="6">
    <source>
        <dbReference type="ARBA" id="ARBA00022962"/>
    </source>
</evidence>
<evidence type="ECO:0000313" key="10">
    <source>
        <dbReference type="Proteomes" id="UP000748752"/>
    </source>
</evidence>
<sequence>MCGIAGCVGPGASDREATLAAMLEQLTHRGPDHRGTLLQGAFALGHQRLSIIDISAAAHQPMLSADGRHALVYNGELYNYRELRTELAAAGVGFRTDSDTEVVLAAWRHWGTDCLRRFNGMFAFAIADLASGNLLAARDRFGIKPLHYAVTPDGLCFASEVKALTAVLPAAPVFRREKLAELLLYREAIRQDLLEGIHALEPGHLLTLSGGDPATLQVRRWFHVAELPDPARAAALAGLSDEARLDALEQVLQDSVERHLVSDVPVGSLCSGGVDSSLMTAFACRLRPDVSVYHVDIADHSERRWAEQVARHLDIDIHYYRLTRERYLAGYIAAIWYNDAPLTHPQNVPIERVSALAREHGCKVLLAGEGADEGFGGYDWRYRIRWNWLRLARRTGLLAKLYRKGLFALTGLWLTRPRDDFLFRAWANPTDVLEQVADGGFRAALEHDCRAAYDFIDAAADREVQAAMAADYRDYIGAIVHQQDRASMQAGIESRVPFLDIEVARLAANLPLADKLTRRESKRLIKALARRHLPRTVVERTKIGFASPAADYVRSLGDACFVDGFLAREGVLSLAETRRLLARDPGNFTHMLYGLELWGRMFCWGETPAALSARYIG</sequence>
<dbReference type="CDD" id="cd00712">
    <property type="entry name" value="AsnB"/>
    <property type="match status" value="1"/>
</dbReference>
<keyword evidence="10" id="KW-1185">Reference proteome</keyword>
<evidence type="ECO:0000256" key="5">
    <source>
        <dbReference type="ARBA" id="ARBA00022840"/>
    </source>
</evidence>
<evidence type="ECO:0000256" key="3">
    <source>
        <dbReference type="ARBA" id="ARBA00012737"/>
    </source>
</evidence>
<comment type="similarity">
    <text evidence="2">Belongs to the asparagine synthetase family.</text>
</comment>
<name>A0ABS1CIK0_9GAMM</name>
<dbReference type="RefSeq" id="WP_200238428.1">
    <property type="nucleotide sequence ID" value="NZ_NRRV01000031.1"/>
</dbReference>
<feature type="domain" description="Glutamine amidotransferase type-2" evidence="8">
    <location>
        <begin position="2"/>
        <end position="211"/>
    </location>
</feature>
<evidence type="ECO:0000259" key="8">
    <source>
        <dbReference type="PROSITE" id="PS51278"/>
    </source>
</evidence>
<protein>
    <recommendedName>
        <fullName evidence="3">asparagine synthase (glutamine-hydrolyzing)</fullName>
        <ecNumber evidence="3">6.3.5.4</ecNumber>
    </recommendedName>
</protein>
<dbReference type="PANTHER" id="PTHR43284">
    <property type="entry name" value="ASPARAGINE SYNTHETASE (GLUTAMINE-HYDROLYZING)"/>
    <property type="match status" value="1"/>
</dbReference>
<dbReference type="PROSITE" id="PS51278">
    <property type="entry name" value="GATASE_TYPE_2"/>
    <property type="match status" value="1"/>
</dbReference>
<dbReference type="InterPro" id="IPR006426">
    <property type="entry name" value="Asn_synth_AEB"/>
</dbReference>
<dbReference type="InterPro" id="IPR001962">
    <property type="entry name" value="Asn_synthase"/>
</dbReference>
<dbReference type="PANTHER" id="PTHR43284:SF1">
    <property type="entry name" value="ASPARAGINE SYNTHETASE"/>
    <property type="match status" value="1"/>
</dbReference>
<dbReference type="InterPro" id="IPR051786">
    <property type="entry name" value="ASN_synthetase/amidase"/>
</dbReference>
<proteinExistence type="inferred from homology"/>
<organism evidence="9 10">
    <name type="scientific">Thiohalocapsa halophila</name>
    <dbReference type="NCBI Taxonomy" id="69359"/>
    <lineage>
        <taxon>Bacteria</taxon>
        <taxon>Pseudomonadati</taxon>
        <taxon>Pseudomonadota</taxon>
        <taxon>Gammaproteobacteria</taxon>
        <taxon>Chromatiales</taxon>
        <taxon>Chromatiaceae</taxon>
        <taxon>Thiohalocapsa</taxon>
    </lineage>
</organism>
<evidence type="ECO:0000313" key="9">
    <source>
        <dbReference type="EMBL" id="MBK1631735.1"/>
    </source>
</evidence>
<evidence type="ECO:0000256" key="4">
    <source>
        <dbReference type="ARBA" id="ARBA00022741"/>
    </source>
</evidence>
<keyword evidence="4" id="KW-0547">Nucleotide-binding</keyword>
<comment type="catalytic activity">
    <reaction evidence="7">
        <text>L-aspartate + L-glutamine + ATP + H2O = L-asparagine + L-glutamate + AMP + diphosphate + H(+)</text>
        <dbReference type="Rhea" id="RHEA:12228"/>
        <dbReference type="ChEBI" id="CHEBI:15377"/>
        <dbReference type="ChEBI" id="CHEBI:15378"/>
        <dbReference type="ChEBI" id="CHEBI:29985"/>
        <dbReference type="ChEBI" id="CHEBI:29991"/>
        <dbReference type="ChEBI" id="CHEBI:30616"/>
        <dbReference type="ChEBI" id="CHEBI:33019"/>
        <dbReference type="ChEBI" id="CHEBI:58048"/>
        <dbReference type="ChEBI" id="CHEBI:58359"/>
        <dbReference type="ChEBI" id="CHEBI:456215"/>
        <dbReference type="EC" id="6.3.5.4"/>
    </reaction>
</comment>
<dbReference type="InterPro" id="IPR014729">
    <property type="entry name" value="Rossmann-like_a/b/a_fold"/>
</dbReference>
<dbReference type="CDD" id="cd01991">
    <property type="entry name" value="Asn_synthase_B_C"/>
    <property type="match status" value="1"/>
</dbReference>
<dbReference type="Pfam" id="PF00733">
    <property type="entry name" value="Asn_synthase"/>
    <property type="match status" value="1"/>
</dbReference>
<dbReference type="Proteomes" id="UP000748752">
    <property type="component" value="Unassembled WGS sequence"/>
</dbReference>
<dbReference type="EMBL" id="NRRV01000031">
    <property type="protein sequence ID" value="MBK1631735.1"/>
    <property type="molecule type" value="Genomic_DNA"/>
</dbReference>
<dbReference type="InterPro" id="IPR017932">
    <property type="entry name" value="GATase_2_dom"/>
</dbReference>